<dbReference type="PANTHER" id="PTHR12283">
    <property type="entry name" value="GLUTAMINYL-PEPTIDE CYCLOTRANSFERASE"/>
    <property type="match status" value="1"/>
</dbReference>
<accession>A0A8J6NPM0</accession>
<evidence type="ECO:0000313" key="5">
    <source>
        <dbReference type="EMBL" id="MBC8335814.1"/>
    </source>
</evidence>
<evidence type="ECO:0000256" key="3">
    <source>
        <dbReference type="SAM" id="Phobius"/>
    </source>
</evidence>
<dbReference type="InterPro" id="IPR007484">
    <property type="entry name" value="Peptidase_M28"/>
</dbReference>
<dbReference type="GO" id="GO:0008270">
    <property type="term" value="F:zinc ion binding"/>
    <property type="evidence" value="ECO:0007669"/>
    <property type="project" value="TreeGrafter"/>
</dbReference>
<dbReference type="GO" id="GO:0016603">
    <property type="term" value="F:glutaminyl-peptide cyclotransferase activity"/>
    <property type="evidence" value="ECO:0007669"/>
    <property type="project" value="TreeGrafter"/>
</dbReference>
<reference evidence="5 6" key="1">
    <citation type="submission" date="2020-08" db="EMBL/GenBank/DDBJ databases">
        <title>Bridging the membrane lipid divide: bacteria of the FCB group superphylum have the potential to synthesize archaeal ether lipids.</title>
        <authorList>
            <person name="Villanueva L."/>
            <person name="Von Meijenfeldt F.A.B."/>
            <person name="Westbye A.B."/>
            <person name="Yadav S."/>
            <person name="Hopmans E.C."/>
            <person name="Dutilh B.E."/>
            <person name="Sinninghe Damste J.S."/>
        </authorList>
    </citation>
    <scope>NUCLEOTIDE SEQUENCE [LARGE SCALE GENOMIC DNA]</scope>
    <source>
        <strain evidence="5">NIOZ-UU36</strain>
    </source>
</reference>
<keyword evidence="3" id="KW-0812">Transmembrane</keyword>
<dbReference type="Pfam" id="PF04389">
    <property type="entry name" value="Peptidase_M28"/>
    <property type="match status" value="1"/>
</dbReference>
<evidence type="ECO:0000259" key="4">
    <source>
        <dbReference type="Pfam" id="PF04389"/>
    </source>
</evidence>
<keyword evidence="3" id="KW-0472">Membrane</keyword>
<name>A0A8J6NPM0_9CHLR</name>
<organism evidence="5 6">
    <name type="scientific">Candidatus Desulfolinea nitratireducens</name>
    <dbReference type="NCBI Taxonomy" id="2841698"/>
    <lineage>
        <taxon>Bacteria</taxon>
        <taxon>Bacillati</taxon>
        <taxon>Chloroflexota</taxon>
        <taxon>Anaerolineae</taxon>
        <taxon>Anaerolineales</taxon>
        <taxon>Anaerolineales incertae sedis</taxon>
        <taxon>Candidatus Desulfolinea</taxon>
    </lineage>
</organism>
<feature type="domain" description="Peptidase M28" evidence="4">
    <location>
        <begin position="98"/>
        <end position="296"/>
    </location>
</feature>
<sequence>MMKRRPWFFLLLSISFMVVGAYLLWTELPLRTRPELAPAKFDGERAYQDIIRQTELGPRTPDSEAHAQVRIWMRTELEEAGWDVEVHNFESLGHQGYNLIASRGTSSPQIIFGAHYDSRIHADQDLDPHKRGQAVLGANDGASGVAALLELARNIPQDSLPIWLVFFDLEDNGNLPGWDWILGSRAFLQEYAPNPDAVIILDMIGDADLNIYLERNSTPKIREEIWSQASMQGFEAYFIANEKYSILDDHTPFLEAGIPAVDIIDFDYPYWHTTEDTLDKVSADSLQIVGDTILSWLEWKNKE</sequence>
<evidence type="ECO:0000256" key="1">
    <source>
        <dbReference type="ARBA" id="ARBA00022679"/>
    </source>
</evidence>
<evidence type="ECO:0000256" key="2">
    <source>
        <dbReference type="ARBA" id="ARBA00023315"/>
    </source>
</evidence>
<comment type="caution">
    <text evidence="5">The sequence shown here is derived from an EMBL/GenBank/DDBJ whole genome shotgun (WGS) entry which is preliminary data.</text>
</comment>
<dbReference type="Gene3D" id="3.40.630.10">
    <property type="entry name" value="Zn peptidases"/>
    <property type="match status" value="1"/>
</dbReference>
<proteinExistence type="predicted"/>
<protein>
    <submittedName>
        <fullName evidence="5">M28 family peptidase</fullName>
    </submittedName>
</protein>
<dbReference type="PANTHER" id="PTHR12283:SF6">
    <property type="entry name" value="GLUTAMINYL-PEPTIDE CYCLOTRANSFERASE-RELATED"/>
    <property type="match status" value="1"/>
</dbReference>
<dbReference type="InterPro" id="IPR040234">
    <property type="entry name" value="QC/QCL"/>
</dbReference>
<dbReference type="EMBL" id="JACNJN010000123">
    <property type="protein sequence ID" value="MBC8335814.1"/>
    <property type="molecule type" value="Genomic_DNA"/>
</dbReference>
<dbReference type="Proteomes" id="UP000614469">
    <property type="component" value="Unassembled WGS sequence"/>
</dbReference>
<gene>
    <name evidence="5" type="ORF">H8E29_11135</name>
</gene>
<evidence type="ECO:0000313" key="6">
    <source>
        <dbReference type="Proteomes" id="UP000614469"/>
    </source>
</evidence>
<feature type="transmembrane region" description="Helical" evidence="3">
    <location>
        <begin position="7"/>
        <end position="25"/>
    </location>
</feature>
<keyword evidence="3" id="KW-1133">Transmembrane helix</keyword>
<keyword evidence="1" id="KW-0808">Transferase</keyword>
<dbReference type="SUPFAM" id="SSF53187">
    <property type="entry name" value="Zn-dependent exopeptidases"/>
    <property type="match status" value="1"/>
</dbReference>
<keyword evidence="2" id="KW-0012">Acyltransferase</keyword>
<dbReference type="AlphaFoldDB" id="A0A8J6NPM0"/>